<proteinExistence type="predicted"/>
<protein>
    <submittedName>
        <fullName evidence="1">Pyrimidine 5-nucleotidase</fullName>
    </submittedName>
</protein>
<evidence type="ECO:0000313" key="2">
    <source>
        <dbReference type="Proteomes" id="UP000814128"/>
    </source>
</evidence>
<evidence type="ECO:0000313" key="1">
    <source>
        <dbReference type="EMBL" id="KAI0030704.1"/>
    </source>
</evidence>
<reference evidence="1" key="2">
    <citation type="journal article" date="2022" name="New Phytol.">
        <title>Evolutionary transition to the ectomycorrhizal habit in the genomes of a hyperdiverse lineage of mushroom-forming fungi.</title>
        <authorList>
            <person name="Looney B."/>
            <person name="Miyauchi S."/>
            <person name="Morin E."/>
            <person name="Drula E."/>
            <person name="Courty P.E."/>
            <person name="Kohler A."/>
            <person name="Kuo A."/>
            <person name="LaButti K."/>
            <person name="Pangilinan J."/>
            <person name="Lipzen A."/>
            <person name="Riley R."/>
            <person name="Andreopoulos W."/>
            <person name="He G."/>
            <person name="Johnson J."/>
            <person name="Nolan M."/>
            <person name="Tritt A."/>
            <person name="Barry K.W."/>
            <person name="Grigoriev I.V."/>
            <person name="Nagy L.G."/>
            <person name="Hibbett D."/>
            <person name="Henrissat B."/>
            <person name="Matheny P.B."/>
            <person name="Labbe J."/>
            <person name="Martin F.M."/>
        </authorList>
    </citation>
    <scope>NUCLEOTIDE SEQUENCE</scope>
    <source>
        <strain evidence="1">EC-137</strain>
    </source>
</reference>
<gene>
    <name evidence="1" type="ORF">K488DRAFT_53692</name>
</gene>
<dbReference type="Proteomes" id="UP000814128">
    <property type="component" value="Unassembled WGS sequence"/>
</dbReference>
<dbReference type="EMBL" id="MU273609">
    <property type="protein sequence ID" value="KAI0030704.1"/>
    <property type="molecule type" value="Genomic_DNA"/>
</dbReference>
<reference evidence="1" key="1">
    <citation type="submission" date="2021-02" db="EMBL/GenBank/DDBJ databases">
        <authorList>
            <consortium name="DOE Joint Genome Institute"/>
            <person name="Ahrendt S."/>
            <person name="Looney B.P."/>
            <person name="Miyauchi S."/>
            <person name="Morin E."/>
            <person name="Drula E."/>
            <person name="Courty P.E."/>
            <person name="Chicoki N."/>
            <person name="Fauchery L."/>
            <person name="Kohler A."/>
            <person name="Kuo A."/>
            <person name="Labutti K."/>
            <person name="Pangilinan J."/>
            <person name="Lipzen A."/>
            <person name="Riley R."/>
            <person name="Andreopoulos W."/>
            <person name="He G."/>
            <person name="Johnson J."/>
            <person name="Barry K.W."/>
            <person name="Grigoriev I.V."/>
            <person name="Nagy L."/>
            <person name="Hibbett D."/>
            <person name="Henrissat B."/>
            <person name="Matheny P.B."/>
            <person name="Labbe J."/>
            <person name="Martin F."/>
        </authorList>
    </citation>
    <scope>NUCLEOTIDE SEQUENCE</scope>
    <source>
        <strain evidence="1">EC-137</strain>
    </source>
</reference>
<comment type="caution">
    <text evidence="1">The sequence shown here is derived from an EMBL/GenBank/DDBJ whole genome shotgun (WGS) entry which is preliminary data.</text>
</comment>
<accession>A0ACB8QG29</accession>
<name>A0ACB8QG29_9AGAM</name>
<keyword evidence="2" id="KW-1185">Reference proteome</keyword>
<sequence length="245" mass="28031">MLNARLDDRLVVFFDIDNTLYSASSNISHAMGQRIHAYFTGLGFPDDEASDLHHKYYTQYGLALRGLIRHHSVDPLDFDRKCDQSLPLEDMIKPDPALRQLFQDIDRTKCRVWALTNAYKPHAERVLRILQLDGLVDGLIYCDYAQPNFSCKPEREYYEQAMRTAHISDPSKILFVDDSRTNVLGARAVGWTRSVHFCERGLKAVEGGQPKVIGNDVTKDGDDVMEVSSLQQLRKVWKDIFKHSA</sequence>
<organism evidence="1 2">
    <name type="scientific">Vararia minispora EC-137</name>
    <dbReference type="NCBI Taxonomy" id="1314806"/>
    <lineage>
        <taxon>Eukaryota</taxon>
        <taxon>Fungi</taxon>
        <taxon>Dikarya</taxon>
        <taxon>Basidiomycota</taxon>
        <taxon>Agaricomycotina</taxon>
        <taxon>Agaricomycetes</taxon>
        <taxon>Russulales</taxon>
        <taxon>Lachnocladiaceae</taxon>
        <taxon>Vararia</taxon>
    </lineage>
</organism>